<dbReference type="EMBL" id="BAABHB010000023">
    <property type="protein sequence ID" value="GAA4420829.1"/>
    <property type="molecule type" value="Genomic_DNA"/>
</dbReference>
<dbReference type="PANTHER" id="PTHR10412">
    <property type="entry name" value="MANNOSYL-OLIGOSACCHARIDE GLUCOSIDASE"/>
    <property type="match status" value="1"/>
</dbReference>
<proteinExistence type="predicted"/>
<organism evidence="2 3">
    <name type="scientific">Nibrella viscosa</name>
    <dbReference type="NCBI Taxonomy" id="1084524"/>
    <lineage>
        <taxon>Bacteria</taxon>
        <taxon>Pseudomonadati</taxon>
        <taxon>Bacteroidota</taxon>
        <taxon>Cytophagia</taxon>
        <taxon>Cytophagales</taxon>
        <taxon>Spirosomataceae</taxon>
        <taxon>Nibrella</taxon>
    </lineage>
</organism>
<dbReference type="Gene3D" id="1.50.10.10">
    <property type="match status" value="1"/>
</dbReference>
<feature type="domain" description="Mannosylglycerate hydrolase MGH1-like glycoside hydrolase" evidence="1">
    <location>
        <begin position="421"/>
        <end position="523"/>
    </location>
</feature>
<name>A0ABP8L2H6_9BACT</name>
<dbReference type="InterPro" id="IPR054491">
    <property type="entry name" value="MGH1-like_GH"/>
</dbReference>
<dbReference type="RefSeq" id="WP_345271453.1">
    <property type="nucleotide sequence ID" value="NZ_BAABHB010000023.1"/>
</dbReference>
<dbReference type="InterPro" id="IPR004888">
    <property type="entry name" value="Glycoside_hydrolase_63"/>
</dbReference>
<dbReference type="SUPFAM" id="SSF48208">
    <property type="entry name" value="Six-hairpin glycosidases"/>
    <property type="match status" value="1"/>
</dbReference>
<evidence type="ECO:0000313" key="3">
    <source>
        <dbReference type="Proteomes" id="UP001500936"/>
    </source>
</evidence>
<dbReference type="Pfam" id="PF22422">
    <property type="entry name" value="MGH1-like_GH"/>
    <property type="match status" value="1"/>
</dbReference>
<comment type="caution">
    <text evidence="2">The sequence shown here is derived from an EMBL/GenBank/DDBJ whole genome shotgun (WGS) entry which is preliminary data.</text>
</comment>
<dbReference type="InterPro" id="IPR008928">
    <property type="entry name" value="6-hairpin_glycosidase_sf"/>
</dbReference>
<gene>
    <name evidence="2" type="ORF">GCM10023187_56320</name>
</gene>
<dbReference type="InterPro" id="IPR012341">
    <property type="entry name" value="6hp_glycosidase-like_sf"/>
</dbReference>
<sequence>MSTPAEKLRVNDRPDNKGWKKWGPYLSERSWGTVREDYSPYGDAWNYVNHDMARSRAYRWGEEGIGGISDNKGHICLAFAFWNHRDSILKERMFGLAGPEGNHGEDVKELYYYLDSTPTHSYMKMLYKYPQQEFPYNRLVVETMRRTRYDFEFELLDTGIFDKDEYFDIFIEYAKADENDLLMKVTVYNRSAKPAPLTLLPTIWFRNTWSWGYEQYAYKPMLNGIAGSQIEVNHKQLGKFKLYCEKADELLFCDNETNTERLYGRQNQTPYTKDGINNFIITGHRENINPNEIGTKAAARYEKMIGAGESYTIRLRFSDKTQLLTPFGNFDDIFELRKKEADEFYDALQKNVADPELRAIQRQAYAGMLWNKQFYYYNVNEWLKGDPKMPVPFQGRVYARNDTWKHMYTANILSMPDKWEYPWFAAWDLAFHTLTLARLDPHFAKRQLAVILREYYMHPNGQIPAYEWNFSDVNPPVHAWATWKVYEIDKELNGTGDIGFLERVFHKLLLNFTWWVNRKDVAGNNIFGGGFLGLDNIGVFDRSQPLPVGGRIEQADGTGWMAMYTLNMLRIACEISLVRPSYQDMASKFFEHFLHIAAAMSNLGKHNISLWDEEDQFYYDVLHTPDNNARLLKIRSMVGLIPLFAVEILDEDMLSKLPDFKRRLEWVLRNRPDLASLISRWHEPGKGATHLLSLLRGHRMKMLLKRMFDETEFLSDYGIRALSKYHEAHPYEFVLNGEVFRVKYVPAESETSLFGGNSNWRGPVWFPVNFLLIDSLLKFYQYYGDDFEVEYPTHSGQVMSIKDTAILLADRLINIFRKDFRGHIPAYGSVKKLQQDPHFRGLYLFFEYFHGDNGCGLGASHQTGWTGLVADLIEYVYKYQPEGVTITSAVNK</sequence>
<evidence type="ECO:0000259" key="1">
    <source>
        <dbReference type="Pfam" id="PF22422"/>
    </source>
</evidence>
<accession>A0ABP8L2H6</accession>
<reference evidence="3" key="1">
    <citation type="journal article" date="2019" name="Int. J. Syst. Evol. Microbiol.">
        <title>The Global Catalogue of Microorganisms (GCM) 10K type strain sequencing project: providing services to taxonomists for standard genome sequencing and annotation.</title>
        <authorList>
            <consortium name="The Broad Institute Genomics Platform"/>
            <consortium name="The Broad Institute Genome Sequencing Center for Infectious Disease"/>
            <person name="Wu L."/>
            <person name="Ma J."/>
        </authorList>
    </citation>
    <scope>NUCLEOTIDE SEQUENCE [LARGE SCALE GENOMIC DNA]</scope>
    <source>
        <strain evidence="3">JCM 17925</strain>
    </source>
</reference>
<keyword evidence="3" id="KW-1185">Reference proteome</keyword>
<evidence type="ECO:0000313" key="2">
    <source>
        <dbReference type="EMBL" id="GAA4420829.1"/>
    </source>
</evidence>
<dbReference type="PANTHER" id="PTHR10412:SF10">
    <property type="entry name" value="GLYCOSYL HYDROLASE FAMILY 63 C-TERMINAL DOMAIN-CONTAINING PROTEIN"/>
    <property type="match status" value="1"/>
</dbReference>
<protein>
    <submittedName>
        <fullName evidence="2">Glucosidase</fullName>
    </submittedName>
</protein>
<dbReference type="Proteomes" id="UP001500936">
    <property type="component" value="Unassembled WGS sequence"/>
</dbReference>